<reference evidence="10 11" key="2">
    <citation type="submission" date="2024-10" db="EMBL/GenBank/DDBJ databases">
        <authorList>
            <person name="Ryan C."/>
        </authorList>
    </citation>
    <scope>NUCLEOTIDE SEQUENCE [LARGE SCALE GENOMIC DNA]</scope>
</reference>
<dbReference type="PANTHER" id="PTHR28039:SF8">
    <property type="entry name" value="CHALCONE--FLAVANONE ISOMERASE 1-RELATED"/>
    <property type="match status" value="1"/>
</dbReference>
<evidence type="ECO:0000313" key="10">
    <source>
        <dbReference type="EMBL" id="CAL4895387.1"/>
    </source>
</evidence>
<evidence type="ECO:0000256" key="7">
    <source>
        <dbReference type="RuleBase" id="RU361158"/>
    </source>
</evidence>
<dbReference type="SUPFAM" id="SSF54626">
    <property type="entry name" value="Chalcone isomerase"/>
    <property type="match status" value="1"/>
</dbReference>
<proteinExistence type="inferred from homology"/>
<feature type="compositionally biased region" description="Polar residues" evidence="8">
    <location>
        <begin position="7"/>
        <end position="21"/>
    </location>
</feature>
<comment type="similarity">
    <text evidence="2 7">Belongs to the chalcone isomerase family.</text>
</comment>
<dbReference type="GO" id="GO:0009813">
    <property type="term" value="P:flavonoid biosynthetic process"/>
    <property type="evidence" value="ECO:0007669"/>
    <property type="project" value="UniProtKB-KW"/>
</dbReference>
<dbReference type="Pfam" id="PF02431">
    <property type="entry name" value="Chalcone"/>
    <property type="match status" value="1"/>
</dbReference>
<dbReference type="InterPro" id="IPR016089">
    <property type="entry name" value="Chalcone_isomerase_bundle_sf"/>
</dbReference>
<gene>
    <name evidence="10" type="ORF">URODEC1_LOCUS6005</name>
</gene>
<dbReference type="InterPro" id="IPR036298">
    <property type="entry name" value="Chalcone_isomerase_sf"/>
</dbReference>
<sequence>MMLARSPLSQGTTQNHFISETNTGRTARNQVVDRLKVVSLCCCASMAASSEVTVEGIVFPPVMARPPGSALTHFLAGGGVRGIEAEGNFVKLAAIGVYLEDAAVPALAGKWAGKSADELASDPAFFRDVYTGEFEKFTMLTFIWAKTVAAEEFAGKVTEGRVAYLKAAGAYTDAEAAAVEEFKAAFKGLSLAPGASVLFTHSPAGVLTVAFSDDSSVPGAGVAAIENKALCEAVLDAILGERSVSPATKQSIAARMPEILKGGA</sequence>
<evidence type="ECO:0000256" key="5">
    <source>
        <dbReference type="ARBA" id="ARBA00025429"/>
    </source>
</evidence>
<reference evidence="11" key="1">
    <citation type="submission" date="2024-06" db="EMBL/GenBank/DDBJ databases">
        <authorList>
            <person name="Ryan C."/>
        </authorList>
    </citation>
    <scope>NUCLEOTIDE SEQUENCE [LARGE SCALE GENOMIC DNA]</scope>
</reference>
<dbReference type="GO" id="GO:0045430">
    <property type="term" value="F:chalcone isomerase activity"/>
    <property type="evidence" value="ECO:0007669"/>
    <property type="project" value="UniProtKB-EC"/>
</dbReference>
<feature type="region of interest" description="Disordered" evidence="8">
    <location>
        <begin position="1"/>
        <end position="21"/>
    </location>
</feature>
<protein>
    <recommendedName>
        <fullName evidence="7">Chalcone-flavonone isomerase family protein</fullName>
    </recommendedName>
</protein>
<evidence type="ECO:0000313" key="11">
    <source>
        <dbReference type="Proteomes" id="UP001497457"/>
    </source>
</evidence>
<dbReference type="Gene3D" id="1.10.890.20">
    <property type="match status" value="1"/>
</dbReference>
<dbReference type="PANTHER" id="PTHR28039">
    <property type="entry name" value="CHALCONE--FLAVONONE ISOMERASE 1-RELATED"/>
    <property type="match status" value="1"/>
</dbReference>
<evidence type="ECO:0000256" key="3">
    <source>
        <dbReference type="ARBA" id="ARBA00023235"/>
    </source>
</evidence>
<dbReference type="Proteomes" id="UP001497457">
    <property type="component" value="Chromosome 10rd"/>
</dbReference>
<evidence type="ECO:0000256" key="8">
    <source>
        <dbReference type="SAM" id="MobiDB-lite"/>
    </source>
</evidence>
<dbReference type="EMBL" id="OZ075120">
    <property type="protein sequence ID" value="CAL4895387.1"/>
    <property type="molecule type" value="Genomic_DNA"/>
</dbReference>
<dbReference type="AlphaFoldDB" id="A0ABC8VRA8"/>
<organism evidence="10 11">
    <name type="scientific">Urochloa decumbens</name>
    <dbReference type="NCBI Taxonomy" id="240449"/>
    <lineage>
        <taxon>Eukaryota</taxon>
        <taxon>Viridiplantae</taxon>
        <taxon>Streptophyta</taxon>
        <taxon>Embryophyta</taxon>
        <taxon>Tracheophyta</taxon>
        <taxon>Spermatophyta</taxon>
        <taxon>Magnoliopsida</taxon>
        <taxon>Liliopsida</taxon>
        <taxon>Poales</taxon>
        <taxon>Poaceae</taxon>
        <taxon>PACMAD clade</taxon>
        <taxon>Panicoideae</taxon>
        <taxon>Panicodae</taxon>
        <taxon>Paniceae</taxon>
        <taxon>Melinidinae</taxon>
        <taxon>Urochloa</taxon>
    </lineage>
</organism>
<dbReference type="InterPro" id="IPR044164">
    <property type="entry name" value="CFI"/>
</dbReference>
<keyword evidence="4" id="KW-0284">Flavonoid biosynthesis</keyword>
<comment type="function">
    <text evidence="5">Catalyzes the intramolecular cyclization of bicyclic chalcones into tricyclic (S)-flavanones. Responsible for the isomerization of 4,2',4',6'-tetrahydroxychalcone (also termed chalcone) into naringenin.</text>
</comment>
<keyword evidence="11" id="KW-1185">Reference proteome</keyword>
<evidence type="ECO:0000256" key="4">
    <source>
        <dbReference type="ARBA" id="ARBA00023241"/>
    </source>
</evidence>
<keyword evidence="3" id="KW-0413">Isomerase</keyword>
<comment type="pathway">
    <text evidence="1">Secondary metabolite biosynthesis; flavonoid biosynthesis.</text>
</comment>
<dbReference type="InterPro" id="IPR016088">
    <property type="entry name" value="Chalcone_isomerase_3-sand"/>
</dbReference>
<dbReference type="Gene3D" id="3.50.70.10">
    <property type="match status" value="1"/>
</dbReference>
<name>A0ABC8VRA8_9POAL</name>
<dbReference type="InterPro" id="IPR016087">
    <property type="entry name" value="Chalcone_isomerase"/>
</dbReference>
<evidence type="ECO:0000256" key="2">
    <source>
        <dbReference type="ARBA" id="ARBA00007166"/>
    </source>
</evidence>
<comment type="catalytic activity">
    <reaction evidence="6">
        <text>a chalcone = a flavanone.</text>
        <dbReference type="EC" id="5.5.1.6"/>
    </reaction>
</comment>
<accession>A0ABC8VRA8</accession>
<evidence type="ECO:0000256" key="1">
    <source>
        <dbReference type="ARBA" id="ARBA00004966"/>
    </source>
</evidence>
<evidence type="ECO:0000259" key="9">
    <source>
        <dbReference type="Pfam" id="PF02431"/>
    </source>
</evidence>
<evidence type="ECO:0000256" key="6">
    <source>
        <dbReference type="ARBA" id="ARBA00034056"/>
    </source>
</evidence>
<feature type="domain" description="Chalcone isomerase" evidence="9">
    <location>
        <begin position="54"/>
        <end position="258"/>
    </location>
</feature>